<dbReference type="Gene3D" id="3.40.50.300">
    <property type="entry name" value="P-loop containing nucleotide triphosphate hydrolases"/>
    <property type="match status" value="1"/>
</dbReference>
<dbReference type="InterPro" id="IPR004472">
    <property type="entry name" value="DTB_synth_BioD"/>
</dbReference>
<comment type="subcellular location">
    <subcellularLocation>
        <location evidence="9">Cytoplasm</location>
    </subcellularLocation>
</comment>
<comment type="caution">
    <text evidence="9">Lacks conserved residue(s) required for the propagation of feature annotation.</text>
</comment>
<sequence>MTKAIFILGTDTDVGKTVISAGLMYQFLQKGHNACYFKPISSGAIEKEGELFSYDLSFVKKVSGLDEEDDRINPFRYKTAVSPHLAARMEKKKVDIPAIVETYKQLKAQYDVLIVEGCGGLAVPLTEEGYMQYELIKELDISCFLVTKTTLGTINHSYLTCKMAEQLGIKIEGLIFNNYRGSFLENDNIKTVSKITQLPVLAVIPAIEALQVENLEAGNLKEVFTQFNFMKIQEIEDPRDSTGRIEI</sequence>
<evidence type="ECO:0000256" key="7">
    <source>
        <dbReference type="ARBA" id="ARBA00022842"/>
    </source>
</evidence>
<keyword evidence="7 9" id="KW-0460">Magnesium</keyword>
<dbReference type="Pfam" id="PF13500">
    <property type="entry name" value="AAA_26"/>
    <property type="match status" value="1"/>
</dbReference>
<keyword evidence="2 9" id="KW-0436">Ligase</keyword>
<dbReference type="PANTHER" id="PTHR43210:SF2">
    <property type="entry name" value="ATP-DEPENDENT DETHIOBIOTIN SYNTHETASE BIOD 2"/>
    <property type="match status" value="1"/>
</dbReference>
<keyword evidence="6 9" id="KW-0067">ATP-binding</keyword>
<comment type="catalytic activity">
    <reaction evidence="8">
        <text>(7R,8S)-8-amino-7-(carboxyamino)nonanoate + ATP = (4R,5S)-dethiobiotin + ADP + phosphate + H(+)</text>
        <dbReference type="Rhea" id="RHEA:63684"/>
        <dbReference type="ChEBI" id="CHEBI:15378"/>
        <dbReference type="ChEBI" id="CHEBI:30616"/>
        <dbReference type="ChEBI" id="CHEBI:43474"/>
        <dbReference type="ChEBI" id="CHEBI:149470"/>
        <dbReference type="ChEBI" id="CHEBI:149473"/>
        <dbReference type="ChEBI" id="CHEBI:456216"/>
    </reaction>
</comment>
<dbReference type="InterPro" id="IPR027417">
    <property type="entry name" value="P-loop_NTPase"/>
</dbReference>
<feature type="binding site" evidence="9">
    <location>
        <position position="116"/>
    </location>
    <ligand>
        <name>Mg(2+)</name>
        <dbReference type="ChEBI" id="CHEBI:18420"/>
    </ligand>
</feature>
<evidence type="ECO:0000256" key="9">
    <source>
        <dbReference type="HAMAP-Rule" id="MF_00336"/>
    </source>
</evidence>
<comment type="subunit">
    <text evidence="9">Homodimer.</text>
</comment>
<keyword evidence="3 9" id="KW-0479">Metal-binding</keyword>
<dbReference type="PIRSF" id="PIRSF006755">
    <property type="entry name" value="DTB_synth"/>
    <property type="match status" value="1"/>
</dbReference>
<feature type="binding site" evidence="9">
    <location>
        <begin position="13"/>
        <end position="18"/>
    </location>
    <ligand>
        <name>ATP</name>
        <dbReference type="ChEBI" id="CHEBI:30616"/>
    </ligand>
</feature>
<proteinExistence type="inferred from homology"/>
<dbReference type="CDD" id="cd03109">
    <property type="entry name" value="DTBS"/>
    <property type="match status" value="1"/>
</dbReference>
<feature type="binding site" evidence="9">
    <location>
        <begin position="116"/>
        <end position="119"/>
    </location>
    <ligand>
        <name>ATP</name>
        <dbReference type="ChEBI" id="CHEBI:30616"/>
    </ligand>
</feature>
<dbReference type="OrthoDB" id="9802097at2"/>
<evidence type="ECO:0000256" key="6">
    <source>
        <dbReference type="ARBA" id="ARBA00022840"/>
    </source>
</evidence>
<comment type="pathway">
    <text evidence="9">Cofactor biosynthesis; biotin biosynthesis; biotin from 7,8-diaminononanoate: step 1/2.</text>
</comment>
<dbReference type="KEGG" id="hcv:FTV88_0070"/>
<comment type="function">
    <text evidence="9">Catalyzes a mechanistically unusual reaction, the ATP-dependent insertion of CO2 between the N7 and N8 nitrogen atoms of 7,8-diaminopelargonic acid (DAPA, also called 7,8-diammoniononanoate) to form a ureido ring.</text>
</comment>
<name>A0A5Q2MY41_9FIRM</name>
<evidence type="ECO:0000256" key="8">
    <source>
        <dbReference type="ARBA" id="ARBA00047386"/>
    </source>
</evidence>
<comment type="similarity">
    <text evidence="9">Belongs to the dethiobiotin synthetase family.</text>
</comment>
<dbReference type="NCBIfam" id="TIGR00347">
    <property type="entry name" value="bioD"/>
    <property type="match status" value="1"/>
</dbReference>
<dbReference type="EC" id="6.3.3.3" evidence="9"/>
<evidence type="ECO:0000313" key="10">
    <source>
        <dbReference type="EMBL" id="QGG46249.1"/>
    </source>
</evidence>
<dbReference type="GO" id="GO:0004141">
    <property type="term" value="F:dethiobiotin synthase activity"/>
    <property type="evidence" value="ECO:0007669"/>
    <property type="project" value="UniProtKB-UniRule"/>
</dbReference>
<accession>A0A5Q2MY41</accession>
<dbReference type="PANTHER" id="PTHR43210">
    <property type="entry name" value="DETHIOBIOTIN SYNTHETASE"/>
    <property type="match status" value="1"/>
</dbReference>
<comment type="cofactor">
    <cofactor evidence="9">
        <name>Mg(2+)</name>
        <dbReference type="ChEBI" id="CHEBI:18420"/>
    </cofactor>
</comment>
<keyword evidence="4 9" id="KW-0547">Nucleotide-binding</keyword>
<feature type="active site" evidence="9">
    <location>
        <position position="38"/>
    </location>
</feature>
<feature type="binding site" evidence="9">
    <location>
        <begin position="177"/>
        <end position="178"/>
    </location>
    <ligand>
        <name>ATP</name>
        <dbReference type="ChEBI" id="CHEBI:30616"/>
    </ligand>
</feature>
<keyword evidence="11" id="KW-1185">Reference proteome</keyword>
<dbReference type="AlphaFoldDB" id="A0A5Q2MY41"/>
<dbReference type="GO" id="GO:0000287">
    <property type="term" value="F:magnesium ion binding"/>
    <property type="evidence" value="ECO:0007669"/>
    <property type="project" value="UniProtKB-UniRule"/>
</dbReference>
<feature type="binding site" evidence="9">
    <location>
        <position position="42"/>
    </location>
    <ligand>
        <name>substrate</name>
    </ligand>
</feature>
<evidence type="ECO:0000313" key="11">
    <source>
        <dbReference type="Proteomes" id="UP000366051"/>
    </source>
</evidence>
<feature type="binding site" evidence="9">
    <location>
        <position position="55"/>
    </location>
    <ligand>
        <name>Mg(2+)</name>
        <dbReference type="ChEBI" id="CHEBI:18420"/>
    </ligand>
</feature>
<organism evidence="10 11">
    <name type="scientific">Heliorestis convoluta</name>
    <dbReference type="NCBI Taxonomy" id="356322"/>
    <lineage>
        <taxon>Bacteria</taxon>
        <taxon>Bacillati</taxon>
        <taxon>Bacillota</taxon>
        <taxon>Clostridia</taxon>
        <taxon>Eubacteriales</taxon>
        <taxon>Heliobacteriaceae</taxon>
        <taxon>Heliorestis</taxon>
    </lineage>
</organism>
<evidence type="ECO:0000256" key="4">
    <source>
        <dbReference type="ARBA" id="ARBA00022741"/>
    </source>
</evidence>
<keyword evidence="5 9" id="KW-0093">Biotin biosynthesis</keyword>
<keyword evidence="1 9" id="KW-0963">Cytoplasm</keyword>
<dbReference type="RefSeq" id="WP_153723858.1">
    <property type="nucleotide sequence ID" value="NZ_CP045875.1"/>
</dbReference>
<comment type="catalytic activity">
    <reaction evidence="9">
        <text>(7R,8S)-7,8-diammoniononanoate + CO2 + ATP = (4R,5S)-dethiobiotin + ADP + phosphate + 3 H(+)</text>
        <dbReference type="Rhea" id="RHEA:15805"/>
        <dbReference type="ChEBI" id="CHEBI:15378"/>
        <dbReference type="ChEBI" id="CHEBI:16526"/>
        <dbReference type="ChEBI" id="CHEBI:30616"/>
        <dbReference type="ChEBI" id="CHEBI:43474"/>
        <dbReference type="ChEBI" id="CHEBI:149469"/>
        <dbReference type="ChEBI" id="CHEBI:149473"/>
        <dbReference type="ChEBI" id="CHEBI:456216"/>
        <dbReference type="EC" id="6.3.3.3"/>
    </reaction>
</comment>
<dbReference type="UniPathway" id="UPA00078">
    <property type="reaction ID" value="UER00161"/>
</dbReference>
<dbReference type="GO" id="GO:0005524">
    <property type="term" value="F:ATP binding"/>
    <property type="evidence" value="ECO:0007669"/>
    <property type="project" value="UniProtKB-UniRule"/>
</dbReference>
<feature type="binding site" evidence="9">
    <location>
        <position position="55"/>
    </location>
    <ligand>
        <name>ATP</name>
        <dbReference type="ChEBI" id="CHEBI:30616"/>
    </ligand>
</feature>
<dbReference type="SUPFAM" id="SSF52540">
    <property type="entry name" value="P-loop containing nucleoside triphosphate hydrolases"/>
    <property type="match status" value="1"/>
</dbReference>
<reference evidence="11" key="1">
    <citation type="submission" date="2019-11" db="EMBL/GenBank/DDBJ databases">
        <title>Genome sequence of Heliorestis convoluta strain HH, an alkaliphilic and minimalistic phototrophic bacterium from a soda lake in Egypt.</title>
        <authorList>
            <person name="Dewey E.D."/>
            <person name="Stokes L.M."/>
            <person name="Burchell B.M."/>
            <person name="Shaffer K.N."/>
            <person name="Huntington A.M."/>
            <person name="Baker J.M."/>
            <person name="Nadendla S."/>
            <person name="Giglio M.G."/>
            <person name="Touchman J.W."/>
            <person name="Blankenship R.E."/>
            <person name="Madigan M.T."/>
            <person name="Sattley W.M."/>
        </authorList>
    </citation>
    <scope>NUCLEOTIDE SEQUENCE [LARGE SCALE GENOMIC DNA]</scope>
    <source>
        <strain evidence="11">HH</strain>
    </source>
</reference>
<protein>
    <recommendedName>
        <fullName evidence="9">ATP-dependent dethiobiotin synthetase BioD</fullName>
        <ecNumber evidence="9">6.3.3.3</ecNumber>
    </recommendedName>
    <alternativeName>
        <fullName evidence="9">DTB synthetase</fullName>
        <shortName evidence="9">DTBS</shortName>
    </alternativeName>
    <alternativeName>
        <fullName evidence="9">Dethiobiotin synthase</fullName>
    </alternativeName>
</protein>
<dbReference type="EMBL" id="CP045875">
    <property type="protein sequence ID" value="QGG46249.1"/>
    <property type="molecule type" value="Genomic_DNA"/>
</dbReference>
<dbReference type="GO" id="GO:0005829">
    <property type="term" value="C:cytosol"/>
    <property type="evidence" value="ECO:0007669"/>
    <property type="project" value="TreeGrafter"/>
</dbReference>
<evidence type="ECO:0000256" key="3">
    <source>
        <dbReference type="ARBA" id="ARBA00022723"/>
    </source>
</evidence>
<gene>
    <name evidence="9 10" type="primary">bioD</name>
    <name evidence="10" type="ORF">FTV88_0070</name>
</gene>
<feature type="binding site" evidence="9">
    <location>
        <begin position="205"/>
        <end position="207"/>
    </location>
    <ligand>
        <name>ATP</name>
        <dbReference type="ChEBI" id="CHEBI:30616"/>
    </ligand>
</feature>
<feature type="binding site" evidence="9">
    <location>
        <position position="17"/>
    </location>
    <ligand>
        <name>Mg(2+)</name>
        <dbReference type="ChEBI" id="CHEBI:18420"/>
    </ligand>
</feature>
<evidence type="ECO:0000256" key="2">
    <source>
        <dbReference type="ARBA" id="ARBA00022598"/>
    </source>
</evidence>
<dbReference type="Proteomes" id="UP000366051">
    <property type="component" value="Chromosome"/>
</dbReference>
<evidence type="ECO:0000256" key="5">
    <source>
        <dbReference type="ARBA" id="ARBA00022756"/>
    </source>
</evidence>
<evidence type="ECO:0000256" key="1">
    <source>
        <dbReference type="ARBA" id="ARBA00022490"/>
    </source>
</evidence>
<dbReference type="GO" id="GO:0009102">
    <property type="term" value="P:biotin biosynthetic process"/>
    <property type="evidence" value="ECO:0007669"/>
    <property type="project" value="UniProtKB-UniRule"/>
</dbReference>
<dbReference type="HAMAP" id="MF_00336">
    <property type="entry name" value="BioD"/>
    <property type="match status" value="1"/>
</dbReference>